<gene>
    <name evidence="4" type="ORF">KIPB_013406</name>
</gene>
<evidence type="ECO:0000256" key="2">
    <source>
        <dbReference type="SAM" id="MobiDB-lite"/>
    </source>
</evidence>
<comment type="caution">
    <text evidence="4">The sequence shown here is derived from an EMBL/GenBank/DDBJ whole genome shotgun (WGS) entry which is preliminary data.</text>
</comment>
<dbReference type="Gene3D" id="3.30.160.60">
    <property type="entry name" value="Classic Zinc Finger"/>
    <property type="match status" value="1"/>
</dbReference>
<feature type="compositionally biased region" description="Low complexity" evidence="2">
    <location>
        <begin position="112"/>
        <end position="124"/>
    </location>
</feature>
<protein>
    <recommendedName>
        <fullName evidence="3">C2H2-type domain-containing protein</fullName>
    </recommendedName>
</protein>
<feature type="non-terminal residue" evidence="4">
    <location>
        <position position="1"/>
    </location>
</feature>
<dbReference type="AlphaFoldDB" id="A0A9K3GPI5"/>
<feature type="compositionally biased region" description="Basic and acidic residues" evidence="2">
    <location>
        <begin position="153"/>
        <end position="164"/>
    </location>
</feature>
<evidence type="ECO:0000259" key="3">
    <source>
        <dbReference type="PROSITE" id="PS50157"/>
    </source>
</evidence>
<dbReference type="PROSITE" id="PS00028">
    <property type="entry name" value="ZINC_FINGER_C2H2_1"/>
    <property type="match status" value="2"/>
</dbReference>
<feature type="compositionally biased region" description="Polar residues" evidence="2">
    <location>
        <begin position="168"/>
        <end position="182"/>
    </location>
</feature>
<sequence>CPHCTKGFKERGHLKVHIESVHLGIRWQCPCCDRVYSGRKHCVRHMKKHHPGDVKANCPIRVEGEGDDRETEGTDQYPQTQPVSTLPVSALTVGLQDTYNEINRAYAANKVTSSTASNSSTTQSRVSRRASGTAAQNHIHIHPTKVRPHIRRSKDPKVCTDKAKSVRKQSSIPVLSVNYSESSSEETHSALDSDWETRNTDSEQ</sequence>
<feature type="domain" description="C2H2-type" evidence="3">
    <location>
        <begin position="27"/>
        <end position="55"/>
    </location>
</feature>
<dbReference type="PROSITE" id="PS50157">
    <property type="entry name" value="ZINC_FINGER_C2H2_2"/>
    <property type="match status" value="2"/>
</dbReference>
<proteinExistence type="predicted"/>
<dbReference type="EMBL" id="BDIP01006342">
    <property type="protein sequence ID" value="GIQ90567.1"/>
    <property type="molecule type" value="Genomic_DNA"/>
</dbReference>
<dbReference type="InterPro" id="IPR013087">
    <property type="entry name" value="Znf_C2H2_type"/>
</dbReference>
<feature type="compositionally biased region" description="Basic residues" evidence="2">
    <location>
        <begin position="139"/>
        <end position="152"/>
    </location>
</feature>
<evidence type="ECO:0000313" key="4">
    <source>
        <dbReference type="EMBL" id="GIQ90567.1"/>
    </source>
</evidence>
<name>A0A9K3GPI5_9EUKA</name>
<organism evidence="4 5">
    <name type="scientific">Kipferlia bialata</name>
    <dbReference type="NCBI Taxonomy" id="797122"/>
    <lineage>
        <taxon>Eukaryota</taxon>
        <taxon>Metamonada</taxon>
        <taxon>Carpediemonas-like organisms</taxon>
        <taxon>Kipferlia</taxon>
    </lineage>
</organism>
<feature type="compositionally biased region" description="Basic and acidic residues" evidence="2">
    <location>
        <begin position="185"/>
        <end position="204"/>
    </location>
</feature>
<keyword evidence="1" id="KW-0862">Zinc</keyword>
<feature type="region of interest" description="Disordered" evidence="2">
    <location>
        <begin position="111"/>
        <end position="204"/>
    </location>
</feature>
<feature type="domain" description="C2H2-type" evidence="3">
    <location>
        <begin position="1"/>
        <end position="27"/>
    </location>
</feature>
<keyword evidence="5" id="KW-1185">Reference proteome</keyword>
<dbReference type="OrthoDB" id="427030at2759"/>
<keyword evidence="1" id="KW-0863">Zinc-finger</keyword>
<evidence type="ECO:0000313" key="5">
    <source>
        <dbReference type="Proteomes" id="UP000265618"/>
    </source>
</evidence>
<dbReference type="Proteomes" id="UP000265618">
    <property type="component" value="Unassembled WGS sequence"/>
</dbReference>
<dbReference type="SMART" id="SM00355">
    <property type="entry name" value="ZnF_C2H2"/>
    <property type="match status" value="2"/>
</dbReference>
<reference evidence="4 5" key="1">
    <citation type="journal article" date="2018" name="PLoS ONE">
        <title>The draft genome of Kipferlia bialata reveals reductive genome evolution in fornicate parasites.</title>
        <authorList>
            <person name="Tanifuji G."/>
            <person name="Takabayashi S."/>
            <person name="Kume K."/>
            <person name="Takagi M."/>
            <person name="Nakayama T."/>
            <person name="Kamikawa R."/>
            <person name="Inagaki Y."/>
            <person name="Hashimoto T."/>
        </authorList>
    </citation>
    <scope>NUCLEOTIDE SEQUENCE [LARGE SCALE GENOMIC DNA]</scope>
    <source>
        <strain evidence="4">NY0173</strain>
    </source>
</reference>
<dbReference type="GO" id="GO:0008270">
    <property type="term" value="F:zinc ion binding"/>
    <property type="evidence" value="ECO:0007669"/>
    <property type="project" value="UniProtKB-KW"/>
</dbReference>
<accession>A0A9K3GPI5</accession>
<evidence type="ECO:0000256" key="1">
    <source>
        <dbReference type="PROSITE-ProRule" id="PRU00042"/>
    </source>
</evidence>
<keyword evidence="1" id="KW-0479">Metal-binding</keyword>
<feature type="non-terminal residue" evidence="4">
    <location>
        <position position="204"/>
    </location>
</feature>
<feature type="region of interest" description="Disordered" evidence="2">
    <location>
        <begin position="63"/>
        <end position="84"/>
    </location>
</feature>